<gene>
    <name evidence="2" type="ORF">DMB85_001180</name>
</gene>
<reference evidence="2" key="1">
    <citation type="submission" date="2018-11" db="EMBL/GenBank/DDBJ databases">
        <title>Draft genome sequences of proposed Pectobacterium aquaticum sp. nov. isolated in France from fresh water.</title>
        <authorList>
            <person name="Pedron J."/>
            <person name="Barny M.A."/>
        </authorList>
    </citation>
    <scope>NUCLEOTIDE SEQUENCE [LARGE SCALE GENOMIC DNA]</scope>
    <source>
        <strain evidence="2">A35-S23-M15</strain>
    </source>
</reference>
<dbReference type="RefSeq" id="WP_116237524.1">
    <property type="nucleotide sequence ID" value="NZ_QHJW02000002.1"/>
</dbReference>
<comment type="caution">
    <text evidence="2">The sequence shown here is derived from an EMBL/GenBank/DDBJ whole genome shotgun (WGS) entry which is preliminary data.</text>
</comment>
<organism evidence="2 3">
    <name type="scientific">Pectobacterium aquaticum</name>
    <dbReference type="NCBI Taxonomy" id="2204145"/>
    <lineage>
        <taxon>Bacteria</taxon>
        <taxon>Pseudomonadati</taxon>
        <taxon>Pseudomonadota</taxon>
        <taxon>Gammaproteobacteria</taxon>
        <taxon>Enterobacterales</taxon>
        <taxon>Pectobacteriaceae</taxon>
        <taxon>Pectobacterium</taxon>
    </lineage>
</organism>
<sequence length="377" mass="41505">MSIMDTLGVISGRLDEYSPRPAFMVRVGDQQVTELNDRLMSLSLTDNRGFEADSLELVLDDADGKLALPERGAKVTVALGWANEPLISKGTFTVDEIAHRGPPDQLTISARSADFRETFNVKREYSWHNVTVGFVVSAIASRYGLKAGVTERLAKLELDHADQTNESDISFLTRMAEMVGAITTIKNGMLLFIVPGQAVSQSGKPLPAITITRSSGDSHSFRVADRDAYTGVTAYWLDLNFGKTKTTKVKNKRKTSTPAKKKEPASSSKEGNYLKGTEGNVYVMRSTFKTEQAAKRAAAAKWSKLQRGAAEFSMTLARGRADLYPELHARMSGFKTVIDNADWIITRCVHEISQSGFTTSLEFEVKITDWAADDNDD</sequence>
<accession>A0A3R8QGJ9</accession>
<evidence type="ECO:0000256" key="1">
    <source>
        <dbReference type="SAM" id="MobiDB-lite"/>
    </source>
</evidence>
<dbReference type="InterPro" id="IPR052726">
    <property type="entry name" value="Phage_Baseplate_Hub"/>
</dbReference>
<proteinExistence type="predicted"/>
<evidence type="ECO:0000313" key="3">
    <source>
        <dbReference type="Proteomes" id="UP000256817"/>
    </source>
</evidence>
<dbReference type="PANTHER" id="PTHR35862:SF3">
    <property type="entry name" value="FELS-2 PROPHAGE PROTEIN"/>
    <property type="match status" value="1"/>
</dbReference>
<dbReference type="Pfam" id="PF05954">
    <property type="entry name" value="Phage_GPD"/>
    <property type="match status" value="1"/>
</dbReference>
<name>A0A3R8QGJ9_9GAMM</name>
<keyword evidence="3" id="KW-1185">Reference proteome</keyword>
<dbReference type="PANTHER" id="PTHR35862">
    <property type="entry name" value="FELS-2 PROPHAGE PROTEIN"/>
    <property type="match status" value="1"/>
</dbReference>
<dbReference type="Proteomes" id="UP000256817">
    <property type="component" value="Unassembled WGS sequence"/>
</dbReference>
<dbReference type="SUPFAM" id="SSF69279">
    <property type="entry name" value="Phage tail proteins"/>
    <property type="match status" value="1"/>
</dbReference>
<feature type="region of interest" description="Disordered" evidence="1">
    <location>
        <begin position="247"/>
        <end position="272"/>
    </location>
</feature>
<evidence type="ECO:0000313" key="2">
    <source>
        <dbReference type="EMBL" id="RRO12052.1"/>
    </source>
</evidence>
<dbReference type="EMBL" id="QHJW02000002">
    <property type="protein sequence ID" value="RRO12052.1"/>
    <property type="molecule type" value="Genomic_DNA"/>
</dbReference>
<protein>
    <submittedName>
        <fullName evidence="2">Phage late control D family protein</fullName>
    </submittedName>
</protein>